<reference evidence="1 2" key="1">
    <citation type="submission" date="2021-02" db="EMBL/GenBank/DDBJ databases">
        <title>Draft genome of the type strains Burkholderia anthina DSM16086.</title>
        <authorList>
            <person name="Hertel R."/>
            <person name="Meissner J."/>
            <person name="Poehlein A."/>
            <person name="Daniel R."/>
            <person name="Commichau F.M."/>
        </authorList>
    </citation>
    <scope>NUCLEOTIDE SEQUENCE [LARGE SCALE GENOMIC DNA]</scope>
    <source>
        <strain evidence="1 2">DSM 16086</strain>
    </source>
</reference>
<dbReference type="EMBL" id="JAFCIQ010000030">
    <property type="protein sequence ID" value="MBM2770675.1"/>
    <property type="molecule type" value="Genomic_DNA"/>
</dbReference>
<evidence type="ECO:0000313" key="2">
    <source>
        <dbReference type="Proteomes" id="UP000755577"/>
    </source>
</evidence>
<proteinExistence type="predicted"/>
<sequence>MHEREIAIAPAFADRYTAARKLLSAICLIVIAVGGGPCLTRKITAPIGTSHSIKSTPCRRDFARPNICTSTIIHPACNAPAPSSAPYAHAAFAALRNFRSRPKNAMGSDCRIALACPLIPVMHF</sequence>
<gene>
    <name evidence="1" type="ORF">JQK92_30145</name>
</gene>
<dbReference type="RefSeq" id="WP_174928295.1">
    <property type="nucleotide sequence ID" value="NZ_CABVLY010000033.1"/>
</dbReference>
<dbReference type="Proteomes" id="UP000755577">
    <property type="component" value="Unassembled WGS sequence"/>
</dbReference>
<accession>A0ABS2BCC5</accession>
<organism evidence="1 2">
    <name type="scientific">Burkholderia anthina</name>
    <dbReference type="NCBI Taxonomy" id="179879"/>
    <lineage>
        <taxon>Bacteria</taxon>
        <taxon>Pseudomonadati</taxon>
        <taxon>Pseudomonadota</taxon>
        <taxon>Betaproteobacteria</taxon>
        <taxon>Burkholderiales</taxon>
        <taxon>Burkholderiaceae</taxon>
        <taxon>Burkholderia</taxon>
        <taxon>Burkholderia cepacia complex</taxon>
    </lineage>
</organism>
<protein>
    <recommendedName>
        <fullName evidence="3">Lipoprotein</fullName>
    </recommendedName>
</protein>
<keyword evidence="2" id="KW-1185">Reference proteome</keyword>
<comment type="caution">
    <text evidence="1">The sequence shown here is derived from an EMBL/GenBank/DDBJ whole genome shotgun (WGS) entry which is preliminary data.</text>
</comment>
<evidence type="ECO:0000313" key="1">
    <source>
        <dbReference type="EMBL" id="MBM2770675.1"/>
    </source>
</evidence>
<name>A0ABS2BCC5_9BURK</name>
<dbReference type="GeneID" id="56504153"/>
<evidence type="ECO:0008006" key="3">
    <source>
        <dbReference type="Google" id="ProtNLM"/>
    </source>
</evidence>